<proteinExistence type="predicted"/>
<dbReference type="Proteomes" id="UP000468990">
    <property type="component" value="Unassembled WGS sequence"/>
</dbReference>
<dbReference type="EMBL" id="FXTA01000001">
    <property type="protein sequence ID" value="SMO42190.1"/>
    <property type="molecule type" value="Genomic_DNA"/>
</dbReference>
<dbReference type="AlphaFoldDB" id="A0A521B6A5"/>
<name>A0A521B6A5_9FLAO</name>
<sequence>MESLIQNIDKLISGTQNGKIKWEKMKENFIWKTFDSSKKPINIVLQPKTINSNVNNSRNIMFRMWDVNNQIALLEVHTENSDEKTKGKILELYNTTKEYFDFERLDILSDILKDI</sequence>
<keyword evidence="4" id="KW-1185">Reference proteome</keyword>
<evidence type="ECO:0000313" key="3">
    <source>
        <dbReference type="Proteomes" id="UP000317289"/>
    </source>
</evidence>
<dbReference type="RefSeq" id="WP_142449354.1">
    <property type="nucleotide sequence ID" value="NZ_FXTA01000001.1"/>
</dbReference>
<reference evidence="2 3" key="1">
    <citation type="submission" date="2017-05" db="EMBL/GenBank/DDBJ databases">
        <authorList>
            <person name="Varghese N."/>
            <person name="Submissions S."/>
        </authorList>
    </citation>
    <scope>NUCLEOTIDE SEQUENCE [LARGE SCALE GENOMIC DNA]</scope>
    <source>
        <strain evidence="2 3">DSM 19382</strain>
    </source>
</reference>
<reference evidence="1 4" key="2">
    <citation type="submission" date="2019-11" db="EMBL/GenBank/DDBJ databases">
        <title>Flavobacterium resistens genome.</title>
        <authorList>
            <person name="Wilson V.M."/>
            <person name="Newman J.D."/>
        </authorList>
    </citation>
    <scope>NUCLEOTIDE SEQUENCE [LARGE SCALE GENOMIC DNA]</scope>
    <source>
        <strain evidence="1 4">DSM 19382</strain>
    </source>
</reference>
<evidence type="ECO:0000313" key="2">
    <source>
        <dbReference type="EMBL" id="SMO42190.1"/>
    </source>
</evidence>
<evidence type="ECO:0000313" key="4">
    <source>
        <dbReference type="Proteomes" id="UP000468990"/>
    </source>
</evidence>
<evidence type="ECO:0000313" key="1">
    <source>
        <dbReference type="EMBL" id="MRX70306.1"/>
    </source>
</evidence>
<protein>
    <submittedName>
        <fullName evidence="2">Uncharacterized protein</fullName>
    </submittedName>
</protein>
<dbReference type="Proteomes" id="UP000317289">
    <property type="component" value="Unassembled WGS sequence"/>
</dbReference>
<accession>A0A521B6A5</accession>
<gene>
    <name evidence="1" type="ORF">GJU42_20210</name>
    <name evidence="2" type="ORF">SAMN06265349_101689</name>
</gene>
<organism evidence="2 3">
    <name type="scientific">Flavobacterium resistens</name>
    <dbReference type="NCBI Taxonomy" id="443612"/>
    <lineage>
        <taxon>Bacteria</taxon>
        <taxon>Pseudomonadati</taxon>
        <taxon>Bacteroidota</taxon>
        <taxon>Flavobacteriia</taxon>
        <taxon>Flavobacteriales</taxon>
        <taxon>Flavobacteriaceae</taxon>
        <taxon>Flavobacterium</taxon>
    </lineage>
</organism>
<dbReference type="EMBL" id="WKKG01000012">
    <property type="protein sequence ID" value="MRX70306.1"/>
    <property type="molecule type" value="Genomic_DNA"/>
</dbReference>